<accession>A0A5J4VHT8</accession>
<organism evidence="1 2">
    <name type="scientific">Streblomastix strix</name>
    <dbReference type="NCBI Taxonomy" id="222440"/>
    <lineage>
        <taxon>Eukaryota</taxon>
        <taxon>Metamonada</taxon>
        <taxon>Preaxostyla</taxon>
        <taxon>Oxymonadida</taxon>
        <taxon>Streblomastigidae</taxon>
        <taxon>Streblomastix</taxon>
    </lineage>
</organism>
<gene>
    <name evidence="1" type="ORF">EZS28_022404</name>
</gene>
<sequence length="76" mass="8552">MIFSVGSENSLVDDGLGLKKGGIINWKSLTDDNDNDNDNILDKEIESDMNSGMAINKYNHLKSKGKGRHHQHIWIK</sequence>
<evidence type="ECO:0000313" key="1">
    <source>
        <dbReference type="EMBL" id="KAA6382070.1"/>
    </source>
</evidence>
<comment type="caution">
    <text evidence="1">The sequence shown here is derived from an EMBL/GenBank/DDBJ whole genome shotgun (WGS) entry which is preliminary data.</text>
</comment>
<dbReference type="EMBL" id="SNRW01006982">
    <property type="protein sequence ID" value="KAA6382070.1"/>
    <property type="molecule type" value="Genomic_DNA"/>
</dbReference>
<protein>
    <submittedName>
        <fullName evidence="1">Uncharacterized protein</fullName>
    </submittedName>
</protein>
<dbReference type="AlphaFoldDB" id="A0A5J4VHT8"/>
<evidence type="ECO:0000313" key="2">
    <source>
        <dbReference type="Proteomes" id="UP000324800"/>
    </source>
</evidence>
<reference evidence="1 2" key="1">
    <citation type="submission" date="2019-03" db="EMBL/GenBank/DDBJ databases">
        <title>Single cell metagenomics reveals metabolic interactions within the superorganism composed of flagellate Streblomastix strix and complex community of Bacteroidetes bacteria on its surface.</title>
        <authorList>
            <person name="Treitli S.C."/>
            <person name="Kolisko M."/>
            <person name="Husnik F."/>
            <person name="Keeling P."/>
            <person name="Hampl V."/>
        </authorList>
    </citation>
    <scope>NUCLEOTIDE SEQUENCE [LARGE SCALE GENOMIC DNA]</scope>
    <source>
        <strain evidence="1">ST1C</strain>
    </source>
</reference>
<proteinExistence type="predicted"/>
<name>A0A5J4VHT8_9EUKA</name>
<dbReference type="Proteomes" id="UP000324800">
    <property type="component" value="Unassembled WGS sequence"/>
</dbReference>